<keyword evidence="1" id="KW-0328">Glycosyltransferase</keyword>
<dbReference type="Proteomes" id="UP000236737">
    <property type="component" value="Unassembled WGS sequence"/>
</dbReference>
<dbReference type="EMBL" id="FNVP01000008">
    <property type="protein sequence ID" value="SEG26335.1"/>
    <property type="molecule type" value="Genomic_DNA"/>
</dbReference>
<dbReference type="CDD" id="cd18614">
    <property type="entry name" value="GH130"/>
    <property type="match status" value="1"/>
</dbReference>
<dbReference type="InterPro" id="IPR007184">
    <property type="entry name" value="Mannoside_phosphorylase"/>
</dbReference>
<reference evidence="5" key="1">
    <citation type="submission" date="2016-10" db="EMBL/GenBank/DDBJ databases">
        <authorList>
            <person name="Varghese N."/>
            <person name="Submissions S."/>
        </authorList>
    </citation>
    <scope>NUCLEOTIDE SEQUENCE [LARGE SCALE GENOMIC DNA]</scope>
    <source>
        <strain evidence="5">CGMCC 1.9230</strain>
    </source>
</reference>
<protein>
    <submittedName>
        <fullName evidence="4">Predicted glycosyl hydrolase, GH43/DUF377 family</fullName>
    </submittedName>
</protein>
<dbReference type="Pfam" id="PF04041">
    <property type="entry name" value="Glyco_hydro_130"/>
    <property type="match status" value="1"/>
</dbReference>
<gene>
    <name evidence="4" type="ORF">SAMN04488130_108122</name>
</gene>
<dbReference type="PIRSF" id="PIRSF016202">
    <property type="entry name" value="PH1107"/>
    <property type="match status" value="1"/>
</dbReference>
<dbReference type="RefSeq" id="WP_104000200.1">
    <property type="nucleotide sequence ID" value="NZ_FNVP01000008.1"/>
</dbReference>
<dbReference type="PANTHER" id="PTHR34106">
    <property type="entry name" value="GLYCOSIDASE"/>
    <property type="match status" value="1"/>
</dbReference>
<dbReference type="Gene3D" id="2.115.10.20">
    <property type="entry name" value="Glycosyl hydrolase domain, family 43"/>
    <property type="match status" value="1"/>
</dbReference>
<evidence type="ECO:0000313" key="4">
    <source>
        <dbReference type="EMBL" id="SEG26335.1"/>
    </source>
</evidence>
<dbReference type="OrthoDB" id="9775877at2"/>
<organism evidence="4 5">
    <name type="scientific">Flavobacterium urumqiense</name>
    <dbReference type="NCBI Taxonomy" id="935224"/>
    <lineage>
        <taxon>Bacteria</taxon>
        <taxon>Pseudomonadati</taxon>
        <taxon>Bacteroidota</taxon>
        <taxon>Flavobacteriia</taxon>
        <taxon>Flavobacteriales</taxon>
        <taxon>Flavobacteriaceae</taxon>
        <taxon>Flavobacterium</taxon>
    </lineage>
</organism>
<dbReference type="AlphaFoldDB" id="A0A1H5YRX5"/>
<keyword evidence="5" id="KW-1185">Reference proteome</keyword>
<evidence type="ECO:0000256" key="3">
    <source>
        <dbReference type="ARBA" id="ARBA00024356"/>
    </source>
</evidence>
<keyword evidence="4" id="KW-0378">Hydrolase</keyword>
<proteinExistence type="inferred from homology"/>
<accession>A0A1H5YRX5</accession>
<dbReference type="GO" id="GO:0016757">
    <property type="term" value="F:glycosyltransferase activity"/>
    <property type="evidence" value="ECO:0007669"/>
    <property type="project" value="UniProtKB-KW"/>
</dbReference>
<evidence type="ECO:0000256" key="2">
    <source>
        <dbReference type="ARBA" id="ARBA00022679"/>
    </source>
</evidence>
<dbReference type="GO" id="GO:0016787">
    <property type="term" value="F:hydrolase activity"/>
    <property type="evidence" value="ECO:0007669"/>
    <property type="project" value="UniProtKB-KW"/>
</dbReference>
<keyword evidence="2" id="KW-0808">Transferase</keyword>
<dbReference type="PANTHER" id="PTHR34106:SF5">
    <property type="entry name" value="GLYCOSIDASE"/>
    <property type="match status" value="1"/>
</dbReference>
<evidence type="ECO:0000256" key="1">
    <source>
        <dbReference type="ARBA" id="ARBA00022676"/>
    </source>
</evidence>
<sequence>MIEVKKEGVIIQKTLLDFENEGVLNPASIKEGNNVHLFYRAVSNGNFSSIGYSKLDGPLIVENRNDTPIIISEFDYESHGVEDPRIVKIDDLYYLTYTAYDGINALGALALSKDLIEWEKQGIIVAQITYQQFVKFSDSDDPKSEKYFRYNRQKDVQKKEGEKVLLWDKNLIFFPRRINGMLCFLHRIKPDIQIVVAVNELMELTPKFWKNYFIDFEDTIVLAPQYDHESSYTGGGCPPIETELGWLLIYHGVEDTVKGYVYSACASLLDLDDPQKEIARLPYPLFKPELSWELKGEVNNVCFPSGTALFGDTLYIYYGAADERVGCASLNQTELLKELMLNTIDHE</sequence>
<comment type="similarity">
    <text evidence="3">Belongs to the glycosyl hydrolase 130 family.</text>
</comment>
<dbReference type="SUPFAM" id="SSF75005">
    <property type="entry name" value="Arabinanase/levansucrase/invertase"/>
    <property type="match status" value="1"/>
</dbReference>
<dbReference type="InterPro" id="IPR023296">
    <property type="entry name" value="Glyco_hydro_beta-prop_sf"/>
</dbReference>
<name>A0A1H5YRX5_9FLAO</name>
<evidence type="ECO:0000313" key="5">
    <source>
        <dbReference type="Proteomes" id="UP000236737"/>
    </source>
</evidence>